<dbReference type="Gene3D" id="3.30.70.270">
    <property type="match status" value="1"/>
</dbReference>
<dbReference type="SUPFAM" id="SSF56672">
    <property type="entry name" value="DNA/RNA polymerases"/>
    <property type="match status" value="1"/>
</dbReference>
<dbReference type="Proteomes" id="UP000694546">
    <property type="component" value="Chromosome 7"/>
</dbReference>
<dbReference type="InterPro" id="IPR043128">
    <property type="entry name" value="Rev_trsase/Diguanyl_cyclase"/>
</dbReference>
<comment type="similarity">
    <text evidence="1">Belongs to the beta type-B retroviral polymerase family. HERV class-II K(HML-2) pol subfamily.</text>
</comment>
<dbReference type="Pfam" id="PF08284">
    <property type="entry name" value="RVP_2"/>
    <property type="match status" value="1"/>
</dbReference>
<dbReference type="InterPro" id="IPR043502">
    <property type="entry name" value="DNA/RNA_pol_sf"/>
</dbReference>
<reference evidence="4" key="1">
    <citation type="submission" date="2025-08" db="UniProtKB">
        <authorList>
            <consortium name="Ensembl"/>
        </authorList>
    </citation>
    <scope>IDENTIFICATION</scope>
</reference>
<dbReference type="Gene3D" id="3.10.10.10">
    <property type="entry name" value="HIV Type 1 Reverse Transcriptase, subunit A, domain 1"/>
    <property type="match status" value="1"/>
</dbReference>
<evidence type="ECO:0000313" key="5">
    <source>
        <dbReference type="Proteomes" id="UP000694546"/>
    </source>
</evidence>
<accession>A0A8C5BAB8</accession>
<proteinExistence type="inferred from homology"/>
<organism evidence="4 5">
    <name type="scientific">Gadus morhua</name>
    <name type="common">Atlantic cod</name>
    <dbReference type="NCBI Taxonomy" id="8049"/>
    <lineage>
        <taxon>Eukaryota</taxon>
        <taxon>Metazoa</taxon>
        <taxon>Chordata</taxon>
        <taxon>Craniata</taxon>
        <taxon>Vertebrata</taxon>
        <taxon>Euteleostomi</taxon>
        <taxon>Actinopterygii</taxon>
        <taxon>Neopterygii</taxon>
        <taxon>Teleostei</taxon>
        <taxon>Neoteleostei</taxon>
        <taxon>Acanthomorphata</taxon>
        <taxon>Zeiogadaria</taxon>
        <taxon>Gadariae</taxon>
        <taxon>Gadiformes</taxon>
        <taxon>Gadoidei</taxon>
        <taxon>Gadidae</taxon>
        <taxon>Gadus</taxon>
    </lineage>
</organism>
<dbReference type="Gene3D" id="2.40.70.10">
    <property type="entry name" value="Acid Proteases"/>
    <property type="match status" value="1"/>
</dbReference>
<keyword evidence="5" id="KW-1185">Reference proteome</keyword>
<reference evidence="4" key="2">
    <citation type="submission" date="2025-09" db="UniProtKB">
        <authorList>
            <consortium name="Ensembl"/>
        </authorList>
    </citation>
    <scope>IDENTIFICATION</scope>
</reference>
<feature type="domain" description="Reverse transcriptase" evidence="3">
    <location>
        <begin position="237"/>
        <end position="384"/>
    </location>
</feature>
<dbReference type="SUPFAM" id="SSF50630">
    <property type="entry name" value="Acid proteases"/>
    <property type="match status" value="1"/>
</dbReference>
<dbReference type="Ensembl" id="ENSGMOT00000047220.1">
    <property type="protein sequence ID" value="ENSGMOP00000044447.1"/>
    <property type="gene ID" value="ENSGMOG00000033758.1"/>
</dbReference>
<dbReference type="CDD" id="cd00303">
    <property type="entry name" value="retropepsin_like"/>
    <property type="match status" value="1"/>
</dbReference>
<evidence type="ECO:0000256" key="2">
    <source>
        <dbReference type="ARBA" id="ARBA00012180"/>
    </source>
</evidence>
<dbReference type="PROSITE" id="PS50878">
    <property type="entry name" value="RT_POL"/>
    <property type="match status" value="1"/>
</dbReference>
<evidence type="ECO:0000256" key="1">
    <source>
        <dbReference type="ARBA" id="ARBA00010879"/>
    </source>
</evidence>
<dbReference type="Pfam" id="PF00078">
    <property type="entry name" value="RVT_1"/>
    <property type="match status" value="1"/>
</dbReference>
<dbReference type="InterPro" id="IPR032567">
    <property type="entry name" value="RTL1-rel"/>
</dbReference>
<name>A0A8C5BAB8_GADMO</name>
<sequence length="384" mass="41901">MPGKRQRSPVEGGLLVSVTPLHPSATTRTLVPATLITGAHSHLVSALIDSGADGNFMDTSLVSELHLVPAQLKSPLEARALTGARFSQITHVTSPVSLLISGNHQEDLVFHMLDSPTAPIVLGRPWLVKHNPHIDWANNTILGWGTFCLNNCLKSALTPPPAVSPATDDSMDLSEVPPEYLDLKAVFSKARATSLPPHRPYDLAIELLPSTSPPRGRLYSLSSPETAAMNKYICESLAAGIIRPSSSPAGAGFFFVGKKDGTLRPCIDYRGLNNITVKNRYPLPLMSSAFELLRGAKIFTKLDLRSAYHLVRVREGDEWKTAFNTPSGHYEYLVMPFGLTNCPAVFQGMINDVLRDMLNKFVFVYIDDILIFFSVGFPALPTCP</sequence>
<dbReference type="CDD" id="cd01647">
    <property type="entry name" value="RT_LTR"/>
    <property type="match status" value="1"/>
</dbReference>
<dbReference type="EC" id="3.1.26.4" evidence="2"/>
<dbReference type="GO" id="GO:0003964">
    <property type="term" value="F:RNA-directed DNA polymerase activity"/>
    <property type="evidence" value="ECO:0007669"/>
    <property type="project" value="UniProtKB-KW"/>
</dbReference>
<dbReference type="GO" id="GO:0008233">
    <property type="term" value="F:peptidase activity"/>
    <property type="evidence" value="ECO:0007669"/>
    <property type="project" value="UniProtKB-KW"/>
</dbReference>
<dbReference type="PANTHER" id="PTHR15503">
    <property type="entry name" value="LDOC1 RELATED"/>
    <property type="match status" value="1"/>
</dbReference>
<dbReference type="GO" id="GO:0004523">
    <property type="term" value="F:RNA-DNA hybrid ribonuclease activity"/>
    <property type="evidence" value="ECO:0007669"/>
    <property type="project" value="UniProtKB-EC"/>
</dbReference>
<dbReference type="GO" id="GO:0006508">
    <property type="term" value="P:proteolysis"/>
    <property type="evidence" value="ECO:0007669"/>
    <property type="project" value="UniProtKB-KW"/>
</dbReference>
<protein>
    <recommendedName>
        <fullName evidence="2">ribonuclease H</fullName>
        <ecNumber evidence="2">3.1.26.4</ecNumber>
    </recommendedName>
</protein>
<dbReference type="AlphaFoldDB" id="A0A8C5BAB8"/>
<dbReference type="OMA" id="KTAHITH"/>
<dbReference type="PANTHER" id="PTHR15503:SF36">
    <property type="entry name" value="RETROTRANSPOSON GAG-LIKE PROTEIN 5"/>
    <property type="match status" value="1"/>
</dbReference>
<evidence type="ECO:0000259" key="3">
    <source>
        <dbReference type="PROSITE" id="PS50878"/>
    </source>
</evidence>
<dbReference type="GeneTree" id="ENSGT00940000171189"/>
<dbReference type="InterPro" id="IPR021109">
    <property type="entry name" value="Peptidase_aspartic_dom_sf"/>
</dbReference>
<dbReference type="InterPro" id="IPR000477">
    <property type="entry name" value="RT_dom"/>
</dbReference>
<evidence type="ECO:0000313" key="4">
    <source>
        <dbReference type="Ensembl" id="ENSGMOP00000044447.1"/>
    </source>
</evidence>